<dbReference type="SUPFAM" id="SSF81383">
    <property type="entry name" value="F-box domain"/>
    <property type="match status" value="1"/>
</dbReference>
<name>A0A6J1T7J5_FRAOC</name>
<dbReference type="InterPro" id="IPR001810">
    <property type="entry name" value="F-box_dom"/>
</dbReference>
<evidence type="ECO:0000313" key="3">
    <source>
        <dbReference type="RefSeq" id="XP_026289569.2"/>
    </source>
</evidence>
<feature type="domain" description="F-box" evidence="1">
    <location>
        <begin position="23"/>
        <end position="70"/>
    </location>
</feature>
<dbReference type="AlphaFoldDB" id="A0A6J1T7J5"/>
<dbReference type="InterPro" id="IPR036047">
    <property type="entry name" value="F-box-like_dom_sf"/>
</dbReference>
<dbReference type="SUPFAM" id="SSF52058">
    <property type="entry name" value="L domain-like"/>
    <property type="match status" value="1"/>
</dbReference>
<dbReference type="PROSITE" id="PS50181">
    <property type="entry name" value="FBOX"/>
    <property type="match status" value="1"/>
</dbReference>
<keyword evidence="2" id="KW-1185">Reference proteome</keyword>
<evidence type="ECO:0000313" key="2">
    <source>
        <dbReference type="Proteomes" id="UP000504606"/>
    </source>
</evidence>
<accession>A0A6J1T7J5</accession>
<dbReference type="Pfam" id="PF00646">
    <property type="entry name" value="F-box"/>
    <property type="match status" value="1"/>
</dbReference>
<proteinExistence type="predicted"/>
<evidence type="ECO:0000259" key="1">
    <source>
        <dbReference type="PROSITE" id="PS50181"/>
    </source>
</evidence>
<gene>
    <name evidence="3" type="primary">LOC113214424</name>
</gene>
<organism evidence="2 3">
    <name type="scientific">Frankliniella occidentalis</name>
    <name type="common">Western flower thrips</name>
    <name type="synonym">Euthrips occidentalis</name>
    <dbReference type="NCBI Taxonomy" id="133901"/>
    <lineage>
        <taxon>Eukaryota</taxon>
        <taxon>Metazoa</taxon>
        <taxon>Ecdysozoa</taxon>
        <taxon>Arthropoda</taxon>
        <taxon>Hexapoda</taxon>
        <taxon>Insecta</taxon>
        <taxon>Pterygota</taxon>
        <taxon>Neoptera</taxon>
        <taxon>Paraneoptera</taxon>
        <taxon>Thysanoptera</taxon>
        <taxon>Terebrantia</taxon>
        <taxon>Thripoidea</taxon>
        <taxon>Thripidae</taxon>
        <taxon>Frankliniella</taxon>
    </lineage>
</organism>
<protein>
    <submittedName>
        <fullName evidence="3">Uncharacterized protein LOC113214424</fullName>
    </submittedName>
</protein>
<dbReference type="Proteomes" id="UP000504606">
    <property type="component" value="Unplaced"/>
</dbReference>
<reference evidence="3" key="1">
    <citation type="submission" date="2025-08" db="UniProtKB">
        <authorList>
            <consortium name="RefSeq"/>
        </authorList>
    </citation>
    <scope>IDENTIFICATION</scope>
    <source>
        <tissue evidence="3">Whole organism</tissue>
    </source>
</reference>
<dbReference type="GeneID" id="113214424"/>
<sequence length="472" mass="51641">MLTRGKRARMQLEDSSIEEGNEALPLLSLPDVPLVNVLSRLSPKDLWAVGQASPRLGALTRAHTSLWVADGNNGGSSGKLYFGDVGSILALLRVAPPVDELHYEVRRPLFLPPYVVSLTRKKSNVLKMEVKGSTVECCAAIIRELGGRLQRVGISRLDHGLEGILSSLQEALSVKSIELSLVSYFDRCAFKWPQTVVLPRLNTIILLLSILTDDDEDEEKSGPHSTLLDALRSILLAHRRQLRDVRISSQLLPLLDSCPSRLQQMTVVARQGFDVGSGLQRLRGLNRLTILQLGDEQVEQVDTLLKSCRSPLENLILLLCCDQTLQTVGSIGLTSLRYILLFCGYTNQWALGSLEVALAGLPNLRTLIVGGLDDPLQELSRVPASAIPNLTLLVFQEKGRFDMDSPADYTGFRDCQDLVLRAPKSLHVGASFGGGGCIVFCRHATDEFTVASCPTCGREETEISTVAIVQVQ</sequence>
<dbReference type="KEGG" id="foc:113214424"/>
<dbReference type="RefSeq" id="XP_026289569.2">
    <property type="nucleotide sequence ID" value="XM_026433784.2"/>
</dbReference>